<reference evidence="5" key="1">
    <citation type="submission" date="2016-06" db="UniProtKB">
        <authorList>
            <consortium name="WormBaseParasite"/>
        </authorList>
    </citation>
    <scope>IDENTIFICATION</scope>
</reference>
<dbReference type="PANTHER" id="PTHR12655:SF0">
    <property type="entry name" value="ACYL-COENZYME A THIOESTERASE 9, MITOCHONDRIAL"/>
    <property type="match status" value="1"/>
</dbReference>
<dbReference type="PANTHER" id="PTHR12655">
    <property type="entry name" value="ACYL-COA THIOESTERASE"/>
    <property type="match status" value="1"/>
</dbReference>
<dbReference type="GO" id="GO:0005739">
    <property type="term" value="C:mitochondrion"/>
    <property type="evidence" value="ECO:0007669"/>
    <property type="project" value="TreeGrafter"/>
</dbReference>
<proteinExistence type="inferred from homology"/>
<comment type="similarity">
    <text evidence="1">Belongs to the acyl coenzyme A hydrolase family.</text>
</comment>
<evidence type="ECO:0000313" key="5">
    <source>
        <dbReference type="WBParaSite" id="GPUH_0001584601-mRNA-1"/>
    </source>
</evidence>
<accession>A0A183E4D3</accession>
<dbReference type="GO" id="GO:0006637">
    <property type="term" value="P:acyl-CoA metabolic process"/>
    <property type="evidence" value="ECO:0007669"/>
    <property type="project" value="TreeGrafter"/>
</dbReference>
<evidence type="ECO:0000313" key="4">
    <source>
        <dbReference type="Proteomes" id="UP000271098"/>
    </source>
</evidence>
<evidence type="ECO:0000256" key="1">
    <source>
        <dbReference type="ARBA" id="ARBA00010458"/>
    </source>
</evidence>
<gene>
    <name evidence="3" type="ORF">GPUH_LOCUS15823</name>
</gene>
<keyword evidence="4" id="KW-1185">Reference proteome</keyword>
<dbReference type="WBParaSite" id="GPUH_0001584601-mRNA-1">
    <property type="protein sequence ID" value="GPUH_0001584601-mRNA-1"/>
    <property type="gene ID" value="GPUH_0001584601"/>
</dbReference>
<dbReference type="Gene3D" id="3.10.129.10">
    <property type="entry name" value="Hotdog Thioesterase"/>
    <property type="match status" value="1"/>
</dbReference>
<protein>
    <submittedName>
        <fullName evidence="3 5">Uncharacterized protein</fullName>
    </submittedName>
</protein>
<dbReference type="EMBL" id="UYRT01082960">
    <property type="protein sequence ID" value="VDN26739.1"/>
    <property type="molecule type" value="Genomic_DNA"/>
</dbReference>
<name>A0A183E4D3_9BILA</name>
<dbReference type="GO" id="GO:0047617">
    <property type="term" value="F:fatty acyl-CoA hydrolase activity"/>
    <property type="evidence" value="ECO:0007669"/>
    <property type="project" value="TreeGrafter"/>
</dbReference>
<sequence length="160" mass="19191">MKFCSAVEKQESRTMSDSRDRVLIPLRSKRHDKQFHTKYINWRHLVRFGMLLEDLDTFAGRAVEKQESRTMSDSRDRVLIPLRSKRHDKQFHTKYINWRHLVRFGMLLEDLDTFAVWLSYRHNQGVIPSQQQRNLQPMTFVTACVDHISKYIIVLFDIIV</sequence>
<keyword evidence="2" id="KW-0378">Hydrolase</keyword>
<dbReference type="AlphaFoldDB" id="A0A183E4D3"/>
<organism evidence="5">
    <name type="scientific">Gongylonema pulchrum</name>
    <dbReference type="NCBI Taxonomy" id="637853"/>
    <lineage>
        <taxon>Eukaryota</taxon>
        <taxon>Metazoa</taxon>
        <taxon>Ecdysozoa</taxon>
        <taxon>Nematoda</taxon>
        <taxon>Chromadorea</taxon>
        <taxon>Rhabditida</taxon>
        <taxon>Spirurina</taxon>
        <taxon>Spiruromorpha</taxon>
        <taxon>Spiruroidea</taxon>
        <taxon>Gongylonematidae</taxon>
        <taxon>Gongylonema</taxon>
    </lineage>
</organism>
<reference evidence="3 4" key="2">
    <citation type="submission" date="2018-11" db="EMBL/GenBank/DDBJ databases">
        <authorList>
            <consortium name="Pathogen Informatics"/>
        </authorList>
    </citation>
    <scope>NUCLEOTIDE SEQUENCE [LARGE SCALE GENOMIC DNA]</scope>
</reference>
<evidence type="ECO:0000313" key="3">
    <source>
        <dbReference type="EMBL" id="VDN26739.1"/>
    </source>
</evidence>
<evidence type="ECO:0000256" key="2">
    <source>
        <dbReference type="ARBA" id="ARBA00022801"/>
    </source>
</evidence>
<dbReference type="Proteomes" id="UP000271098">
    <property type="component" value="Unassembled WGS sequence"/>
</dbReference>
<dbReference type="OrthoDB" id="331699at2759"/>